<comment type="caution">
    <text evidence="1">The sequence shown here is derived from an EMBL/GenBank/DDBJ whole genome shotgun (WGS) entry which is preliminary data.</text>
</comment>
<dbReference type="Proteomes" id="UP000439994">
    <property type="component" value="Unassembled WGS sequence"/>
</dbReference>
<evidence type="ECO:0000313" key="2">
    <source>
        <dbReference type="Proteomes" id="UP000439994"/>
    </source>
</evidence>
<protein>
    <submittedName>
        <fullName evidence="1">Uncharacterized protein</fullName>
    </submittedName>
</protein>
<organism evidence="1 2">
    <name type="scientific">Psychrosphaera haliotis</name>
    <dbReference type="NCBI Taxonomy" id="555083"/>
    <lineage>
        <taxon>Bacteria</taxon>
        <taxon>Pseudomonadati</taxon>
        <taxon>Pseudomonadota</taxon>
        <taxon>Gammaproteobacteria</taxon>
        <taxon>Alteromonadales</taxon>
        <taxon>Pseudoalteromonadaceae</taxon>
        <taxon>Psychrosphaera</taxon>
    </lineage>
</organism>
<gene>
    <name evidence="1" type="ORF">GNP35_12635</name>
</gene>
<proteinExistence type="predicted"/>
<dbReference type="RefSeq" id="WP_155696450.1">
    <property type="nucleotide sequence ID" value="NZ_WOCD01000005.1"/>
</dbReference>
<name>A0A6N8F9S6_9GAMM</name>
<sequence length="172" mass="19475">MSINLTPKPDLCFRSETARLLALNVAQIQTGMLDGENSIEQIGDSFQDLASFCLNMQNKSECPPELKQEAALMYQKVNGAIVAFQFYDRLAQRLDHVQKNLILLSEILSDNEKLDNPDDWQCLRTRIKSSYSIDSEVVMYEAVMNGATITEAIEIFKKELNTTSNDEAIELF</sequence>
<accession>A0A6N8F9S6</accession>
<keyword evidence="2" id="KW-1185">Reference proteome</keyword>
<dbReference type="OrthoDB" id="5612149at2"/>
<reference evidence="1 2" key="1">
    <citation type="submission" date="2019-11" db="EMBL/GenBank/DDBJ databases">
        <title>P. haliotis isolates from Z. marina roots.</title>
        <authorList>
            <person name="Cohen M."/>
            <person name="Jospin G."/>
            <person name="Eisen J.A."/>
            <person name="Coil D.A."/>
        </authorList>
    </citation>
    <scope>NUCLEOTIDE SEQUENCE [LARGE SCALE GENOMIC DNA]</scope>
    <source>
        <strain evidence="1 2">UCD-MCMsp1aY</strain>
    </source>
</reference>
<dbReference type="EMBL" id="WOCD01000005">
    <property type="protein sequence ID" value="MUH73256.1"/>
    <property type="molecule type" value="Genomic_DNA"/>
</dbReference>
<evidence type="ECO:0000313" key="1">
    <source>
        <dbReference type="EMBL" id="MUH73256.1"/>
    </source>
</evidence>
<dbReference type="AlphaFoldDB" id="A0A6N8F9S6"/>